<keyword evidence="3" id="KW-0804">Transcription</keyword>
<protein>
    <recommendedName>
        <fullName evidence="4">BZIP domain-containing protein</fullName>
    </recommendedName>
</protein>
<evidence type="ECO:0000313" key="5">
    <source>
        <dbReference type="EMBL" id="KAI6659201.1"/>
    </source>
</evidence>
<sequence>MTTLTFDYEQKLNISKAILVENYHIRAEKTSFLNLIHKDRVYSVTINEFNKIINRECFTDIERAYIREQRKKAVNRKAARVSRKRRRDEDQSLEKTLRNLQSIKYGLLERKDILENEIHFYKQGCEQMRYMEYHQGNIVHNSTPYGLMGYPCN</sequence>
<dbReference type="InterPro" id="IPR004827">
    <property type="entry name" value="bZIP"/>
</dbReference>
<dbReference type="SUPFAM" id="SSF47454">
    <property type="entry name" value="A DNA-binding domain in eukaryotic transcription factors"/>
    <property type="match status" value="1"/>
</dbReference>
<keyword evidence="2" id="KW-0238">DNA-binding</keyword>
<keyword evidence="6" id="KW-1185">Reference proteome</keyword>
<dbReference type="PROSITE" id="PS50217">
    <property type="entry name" value="BZIP"/>
    <property type="match status" value="1"/>
</dbReference>
<gene>
    <name evidence="5" type="ORF">LOD99_14875</name>
</gene>
<dbReference type="AlphaFoldDB" id="A0AAV7KFS8"/>
<dbReference type="GO" id="GO:0003700">
    <property type="term" value="F:DNA-binding transcription factor activity"/>
    <property type="evidence" value="ECO:0007669"/>
    <property type="project" value="InterPro"/>
</dbReference>
<dbReference type="InterPro" id="IPR008917">
    <property type="entry name" value="TF_DNA-bd_sf"/>
</dbReference>
<reference evidence="5 6" key="1">
    <citation type="journal article" date="2023" name="BMC Biol.">
        <title>The compact genome of the sponge Oopsacas minuta (Hexactinellida) is lacking key metazoan core genes.</title>
        <authorList>
            <person name="Santini S."/>
            <person name="Schenkelaars Q."/>
            <person name="Jourda C."/>
            <person name="Duchesne M."/>
            <person name="Belahbib H."/>
            <person name="Rocher C."/>
            <person name="Selva M."/>
            <person name="Riesgo A."/>
            <person name="Vervoort M."/>
            <person name="Leys S.P."/>
            <person name="Kodjabachian L."/>
            <person name="Le Bivic A."/>
            <person name="Borchiellini C."/>
            <person name="Claverie J.M."/>
            <person name="Renard E."/>
        </authorList>
    </citation>
    <scope>NUCLEOTIDE SEQUENCE [LARGE SCALE GENOMIC DNA]</scope>
    <source>
        <strain evidence="5">SPO-2</strain>
    </source>
</reference>
<comment type="caution">
    <text evidence="5">The sequence shown here is derived from an EMBL/GenBank/DDBJ whole genome shotgun (WGS) entry which is preliminary data.</text>
</comment>
<proteinExistence type="predicted"/>
<evidence type="ECO:0000256" key="1">
    <source>
        <dbReference type="ARBA" id="ARBA00023015"/>
    </source>
</evidence>
<dbReference type="Proteomes" id="UP001165289">
    <property type="component" value="Unassembled WGS sequence"/>
</dbReference>
<dbReference type="CDD" id="cd14686">
    <property type="entry name" value="bZIP"/>
    <property type="match status" value="1"/>
</dbReference>
<dbReference type="InterPro" id="IPR004826">
    <property type="entry name" value="bZIP_Maf"/>
</dbReference>
<dbReference type="EMBL" id="JAKMXF010000066">
    <property type="protein sequence ID" value="KAI6659201.1"/>
    <property type="molecule type" value="Genomic_DNA"/>
</dbReference>
<dbReference type="Gene3D" id="1.10.880.10">
    <property type="entry name" value="Transcription factor, Skn-1-like, DNA-binding domain"/>
    <property type="match status" value="1"/>
</dbReference>
<evidence type="ECO:0000313" key="6">
    <source>
        <dbReference type="Proteomes" id="UP001165289"/>
    </source>
</evidence>
<dbReference type="GO" id="GO:0003677">
    <property type="term" value="F:DNA binding"/>
    <property type="evidence" value="ECO:0007669"/>
    <property type="project" value="UniProtKB-KW"/>
</dbReference>
<evidence type="ECO:0000259" key="4">
    <source>
        <dbReference type="PROSITE" id="PS50217"/>
    </source>
</evidence>
<evidence type="ECO:0000256" key="2">
    <source>
        <dbReference type="ARBA" id="ARBA00023125"/>
    </source>
</evidence>
<organism evidence="5 6">
    <name type="scientific">Oopsacas minuta</name>
    <dbReference type="NCBI Taxonomy" id="111878"/>
    <lineage>
        <taxon>Eukaryota</taxon>
        <taxon>Metazoa</taxon>
        <taxon>Porifera</taxon>
        <taxon>Hexactinellida</taxon>
        <taxon>Hexasterophora</taxon>
        <taxon>Lyssacinosida</taxon>
        <taxon>Leucopsacidae</taxon>
        <taxon>Oopsacas</taxon>
    </lineage>
</organism>
<dbReference type="Pfam" id="PF03131">
    <property type="entry name" value="bZIP_Maf"/>
    <property type="match status" value="1"/>
</dbReference>
<name>A0AAV7KFS8_9METZ</name>
<keyword evidence="1" id="KW-0805">Transcription regulation</keyword>
<accession>A0AAV7KFS8</accession>
<evidence type="ECO:0000256" key="3">
    <source>
        <dbReference type="ARBA" id="ARBA00023163"/>
    </source>
</evidence>
<feature type="domain" description="BZIP" evidence="4">
    <location>
        <begin position="65"/>
        <end position="128"/>
    </location>
</feature>